<organism evidence="4 5">
    <name type="scientific">Phialophora macrospora</name>
    <dbReference type="NCBI Taxonomy" id="1851006"/>
    <lineage>
        <taxon>Eukaryota</taxon>
        <taxon>Fungi</taxon>
        <taxon>Dikarya</taxon>
        <taxon>Ascomycota</taxon>
        <taxon>Pezizomycotina</taxon>
        <taxon>Eurotiomycetes</taxon>
        <taxon>Chaetothyriomycetidae</taxon>
        <taxon>Chaetothyriales</taxon>
        <taxon>Herpotrichiellaceae</taxon>
        <taxon>Phialophora</taxon>
    </lineage>
</organism>
<evidence type="ECO:0008006" key="6">
    <source>
        <dbReference type="Google" id="ProtNLM"/>
    </source>
</evidence>
<dbReference type="InterPro" id="IPR059095">
    <property type="entry name" value="Znf_C2H2_17_2nd"/>
</dbReference>
<dbReference type="AlphaFoldDB" id="A0A0D2F5Y4"/>
<feature type="region of interest" description="Disordered" evidence="1">
    <location>
        <begin position="1"/>
        <end position="25"/>
    </location>
</feature>
<feature type="region of interest" description="Disordered" evidence="1">
    <location>
        <begin position="373"/>
        <end position="433"/>
    </location>
</feature>
<dbReference type="Pfam" id="PF26177">
    <property type="entry name" value="zf_C2H2_17_1st"/>
    <property type="match status" value="1"/>
</dbReference>
<feature type="domain" description="C2H2-domain containing protein second zinc finger" evidence="2">
    <location>
        <begin position="358"/>
        <end position="389"/>
    </location>
</feature>
<evidence type="ECO:0000259" key="2">
    <source>
        <dbReference type="Pfam" id="PF26176"/>
    </source>
</evidence>
<feature type="region of interest" description="Disordered" evidence="1">
    <location>
        <begin position="215"/>
        <end position="282"/>
    </location>
</feature>
<dbReference type="HOGENOM" id="CLU_603511_0_0_1"/>
<protein>
    <recommendedName>
        <fullName evidence="6">C2H2-type domain-containing protein</fullName>
    </recommendedName>
</protein>
<dbReference type="STRING" id="5601.A0A0D2F5Y4"/>
<proteinExistence type="predicted"/>
<feature type="compositionally biased region" description="Polar residues" evidence="1">
    <location>
        <begin position="8"/>
        <end position="22"/>
    </location>
</feature>
<feature type="compositionally biased region" description="Basic and acidic residues" evidence="1">
    <location>
        <begin position="389"/>
        <end position="398"/>
    </location>
</feature>
<evidence type="ECO:0000313" key="4">
    <source>
        <dbReference type="EMBL" id="KIW63328.1"/>
    </source>
</evidence>
<evidence type="ECO:0000313" key="5">
    <source>
        <dbReference type="Proteomes" id="UP000054266"/>
    </source>
</evidence>
<accession>A0A0D2F5Y4</accession>
<evidence type="ECO:0000259" key="3">
    <source>
        <dbReference type="Pfam" id="PF26177"/>
    </source>
</evidence>
<dbReference type="EMBL" id="KN846962">
    <property type="protein sequence ID" value="KIW63328.1"/>
    <property type="molecule type" value="Genomic_DNA"/>
</dbReference>
<keyword evidence="5" id="KW-1185">Reference proteome</keyword>
<feature type="domain" description="C2H2-domain containing protein first zinc finger" evidence="3">
    <location>
        <begin position="318"/>
        <end position="350"/>
    </location>
</feature>
<dbReference type="Pfam" id="PF26176">
    <property type="entry name" value="zf_C2H2_17_2"/>
    <property type="match status" value="1"/>
</dbReference>
<reference evidence="4 5" key="1">
    <citation type="submission" date="2015-01" db="EMBL/GenBank/DDBJ databases">
        <title>The Genome Sequence of Capronia semiimmersa CBS27337.</title>
        <authorList>
            <consortium name="The Broad Institute Genomics Platform"/>
            <person name="Cuomo C."/>
            <person name="de Hoog S."/>
            <person name="Gorbushina A."/>
            <person name="Stielow B."/>
            <person name="Teixiera M."/>
            <person name="Abouelleil A."/>
            <person name="Chapman S.B."/>
            <person name="Priest M."/>
            <person name="Young S.K."/>
            <person name="Wortman J."/>
            <person name="Nusbaum C."/>
            <person name="Birren B."/>
        </authorList>
    </citation>
    <scope>NUCLEOTIDE SEQUENCE [LARGE SCALE GENOMIC DNA]</scope>
    <source>
        <strain evidence="4 5">CBS 27337</strain>
    </source>
</reference>
<name>A0A0D2F5Y4_9EURO</name>
<dbReference type="Gene3D" id="3.30.160.60">
    <property type="entry name" value="Classic Zinc Finger"/>
    <property type="match status" value="1"/>
</dbReference>
<dbReference type="InterPro" id="IPR059009">
    <property type="entry name" value="Znf_C2H2_17_1st"/>
</dbReference>
<gene>
    <name evidence="4" type="ORF">PV04_10182</name>
</gene>
<sequence length="505" mass="56132">MNSRTRRSLTLATHSQGSQSRIPRTMPLISPGDIHFSPASMAGQVPSGNYAVTSSTLGSRRYHGSRTVAPSSGSYPDCDDYFLSPSSGMSYRSMIVPDGSYAGPMLSSLSGFDADFASEFLTEDAFSGNTCSDLTFVPSQYPGQVTSQDHLNTGYTPMDSLYMPTMMPSLNTADVSRLPTPPPEEYLQTCFPSGHVFQEQLCPVDKDFATSEDTTACHMEPDSPSQRIVRRPRPIRSASERNVAVSEYCASSTSPPEVRSPPKEDPSNREKARSHPYYNRGPDENGKYHCPWAQEGNCNHQSTTQRCVYNKYVDSHLRPYRCKFTDRPECEDLRFSSNACLLRHEREAHGEHTHGMNPYLCKFPDCERAREGNGFPRRWNQRDHMKRVHQYEEVDAPSKKSPSSQSQPKRRKPTGAPTSVPMRRSSSSTVSKANAMVKASIQPSSYGPISRTQYAAPSAYTSQAQDYSAMRAQEVPTTEVRFTQQSVAISRTSRVAPSFSGVYSS</sequence>
<dbReference type="Proteomes" id="UP000054266">
    <property type="component" value="Unassembled WGS sequence"/>
</dbReference>
<evidence type="ECO:0000256" key="1">
    <source>
        <dbReference type="SAM" id="MobiDB-lite"/>
    </source>
</evidence>
<feature type="compositionally biased region" description="Basic and acidic residues" evidence="1">
    <location>
        <begin position="260"/>
        <end position="273"/>
    </location>
</feature>